<reference evidence="2 3" key="1">
    <citation type="submission" date="2015-03" db="EMBL/GenBank/DDBJ databases">
        <title>RNA-seq based gene annotation and comparative genomics of four Zymoseptoria species reveal species-specific pathogenicity related genes and transposable element activity.</title>
        <authorList>
            <person name="Grandaubert J."/>
            <person name="Bhattacharyya A."/>
            <person name="Stukenbrock E.H."/>
        </authorList>
    </citation>
    <scope>NUCLEOTIDE SEQUENCE [LARGE SCALE GENOMIC DNA]</scope>
    <source>
        <strain evidence="2 3">Zb18110</strain>
    </source>
</reference>
<keyword evidence="3" id="KW-1185">Reference proteome</keyword>
<proteinExistence type="predicted"/>
<feature type="region of interest" description="Disordered" evidence="1">
    <location>
        <begin position="211"/>
        <end position="246"/>
    </location>
</feature>
<dbReference type="OrthoDB" id="10444273at2759"/>
<gene>
    <name evidence="2" type="ORF">TI39_contig426g00020</name>
</gene>
<name>A0A0F4GLV8_9PEZI</name>
<organism evidence="2 3">
    <name type="scientific">Zymoseptoria brevis</name>
    <dbReference type="NCBI Taxonomy" id="1047168"/>
    <lineage>
        <taxon>Eukaryota</taxon>
        <taxon>Fungi</taxon>
        <taxon>Dikarya</taxon>
        <taxon>Ascomycota</taxon>
        <taxon>Pezizomycotina</taxon>
        <taxon>Dothideomycetes</taxon>
        <taxon>Dothideomycetidae</taxon>
        <taxon>Mycosphaerellales</taxon>
        <taxon>Mycosphaerellaceae</taxon>
        <taxon>Zymoseptoria</taxon>
    </lineage>
</organism>
<protein>
    <submittedName>
        <fullName evidence="2">Uncharacterized protein</fullName>
    </submittedName>
</protein>
<dbReference type="AlphaFoldDB" id="A0A0F4GLV8"/>
<sequence>MPPKGTAKKREVKPAHSLAASAARDIEDCSPGTSLQSVVANIVDILTKSIMPTKKQAEGKSENKVKVAPIHHPAEPATRDECTHEAIWLSIESIRACNAEVTVLAIQMLLGRLEAHNEPTGDLRLMVAIDEPLEFIVEPRSKASFDHFNRDELRRQRALDPAADLAFPNPGDGEIDTSPKPYRMSPLQGNLTSNEKRQLELEFADMYRSIHAPSPTTSNRPANQPRNSTSASAPTNEPAYPTTLLRTVPPPRQYLQYEPYALDSPAQRNGFIIVGAIEWDIWVQQNRNDGALPEELHQTAGLSEGGELGDVLLQPSQVQQEDEREFDAEFDNSSVLAWLAGIPDDLDNHNFVPALQETLPALPPAEEEDARDVTQPGMFQSIWADEPPVQHAAVIAVNNTTRPPLPATQLQPATQYGTSHNTTDRGASSNNGAMRRGSNKEVNKPATLVTDEHQGIVSSIRFEDRNRREMLPIIREEDVNDPTFPPVARPQLPSSGPQLGHKEGVTQQATRAAVPNPSPHSDIDSAISAETYHSAYHRPNHYTGRS</sequence>
<feature type="compositionally biased region" description="Polar residues" evidence="1">
    <location>
        <begin position="409"/>
        <end position="432"/>
    </location>
</feature>
<feature type="region of interest" description="Disordered" evidence="1">
    <location>
        <begin position="409"/>
        <end position="451"/>
    </location>
</feature>
<evidence type="ECO:0000313" key="3">
    <source>
        <dbReference type="Proteomes" id="UP000033647"/>
    </source>
</evidence>
<feature type="region of interest" description="Disordered" evidence="1">
    <location>
        <begin position="491"/>
        <end position="546"/>
    </location>
</feature>
<feature type="compositionally biased region" description="Polar residues" evidence="1">
    <location>
        <begin position="214"/>
        <end position="235"/>
    </location>
</feature>
<evidence type="ECO:0000256" key="1">
    <source>
        <dbReference type="SAM" id="MobiDB-lite"/>
    </source>
</evidence>
<comment type="caution">
    <text evidence="2">The sequence shown here is derived from an EMBL/GenBank/DDBJ whole genome shotgun (WGS) entry which is preliminary data.</text>
</comment>
<evidence type="ECO:0000313" key="2">
    <source>
        <dbReference type="EMBL" id="KJX98228.1"/>
    </source>
</evidence>
<feature type="region of interest" description="Disordered" evidence="1">
    <location>
        <begin position="163"/>
        <end position="183"/>
    </location>
</feature>
<accession>A0A0F4GLV8</accession>
<dbReference type="Proteomes" id="UP000033647">
    <property type="component" value="Unassembled WGS sequence"/>
</dbReference>
<dbReference type="EMBL" id="LAFY01000418">
    <property type="protein sequence ID" value="KJX98228.1"/>
    <property type="molecule type" value="Genomic_DNA"/>
</dbReference>